<gene>
    <name evidence="3" type="ORF">CI610_00663</name>
</gene>
<comment type="caution">
    <text evidence="3">The sequence shown here is derived from an EMBL/GenBank/DDBJ whole genome shotgun (WGS) entry which is preliminary data.</text>
</comment>
<dbReference type="NCBIfam" id="TIGR02605">
    <property type="entry name" value="CxxC_CxxC_SSSS"/>
    <property type="match status" value="1"/>
</dbReference>
<dbReference type="EMBL" id="NSIT01000021">
    <property type="protein sequence ID" value="PJE80330.1"/>
    <property type="molecule type" value="Genomic_DNA"/>
</dbReference>
<dbReference type="SMART" id="SM00834">
    <property type="entry name" value="CxxC_CXXC_SSSS"/>
    <property type="match status" value="1"/>
</dbReference>
<dbReference type="AlphaFoldDB" id="A0A2H9TAR4"/>
<name>A0A2H9TAR4_9ZZZZ</name>
<evidence type="ECO:0000256" key="1">
    <source>
        <dbReference type="SAM" id="MobiDB-lite"/>
    </source>
</evidence>
<feature type="compositionally biased region" description="Basic and acidic residues" evidence="1">
    <location>
        <begin position="79"/>
        <end position="92"/>
    </location>
</feature>
<protein>
    <recommendedName>
        <fullName evidence="2">Putative regulatory protein FmdB zinc ribbon domain-containing protein</fullName>
    </recommendedName>
</protein>
<dbReference type="Pfam" id="PF09723">
    <property type="entry name" value="Zn_ribbon_8"/>
    <property type="match status" value="1"/>
</dbReference>
<feature type="domain" description="Putative regulatory protein FmdB zinc ribbon" evidence="2">
    <location>
        <begin position="13"/>
        <end position="54"/>
    </location>
</feature>
<evidence type="ECO:0000313" key="3">
    <source>
        <dbReference type="EMBL" id="PJE80330.1"/>
    </source>
</evidence>
<dbReference type="InterPro" id="IPR013429">
    <property type="entry name" value="Regulatory_FmdB_Zinc_ribbon"/>
</dbReference>
<dbReference type="PANTHER" id="PTHR34404">
    <property type="entry name" value="REGULATORY PROTEIN, FMDB FAMILY"/>
    <property type="match status" value="1"/>
</dbReference>
<dbReference type="PANTHER" id="PTHR34404:SF2">
    <property type="entry name" value="CONSERVED SERINE RICH PROTEIN"/>
    <property type="match status" value="1"/>
</dbReference>
<reference evidence="3" key="1">
    <citation type="journal article" date="2017" name="Appl. Environ. Microbiol.">
        <title>Molecular characterization of an Endozoicomonas-like organism causing infection in king scallop Pecten maximus L.</title>
        <authorList>
            <person name="Cano I."/>
            <person name="van Aerle R."/>
            <person name="Ross S."/>
            <person name="Verner-Jeffreys D.W."/>
            <person name="Paley R.K."/>
            <person name="Rimmer G."/>
            <person name="Ryder D."/>
            <person name="Hooper P."/>
            <person name="Stone D."/>
            <person name="Feist S.W."/>
        </authorList>
    </citation>
    <scope>NUCLEOTIDE SEQUENCE</scope>
</reference>
<organism evidence="3">
    <name type="scientific">invertebrate metagenome</name>
    <dbReference type="NCBI Taxonomy" id="1711999"/>
    <lineage>
        <taxon>unclassified sequences</taxon>
        <taxon>metagenomes</taxon>
        <taxon>organismal metagenomes</taxon>
    </lineage>
</organism>
<accession>A0A2H9TAR4</accession>
<proteinExistence type="predicted"/>
<sequence>MYSEQLKDCVLSMPIYAYRCTECGEVTEVLQKISDAALTDCPHCHQSTLNKQVTAPAFRLKGQGWYETDFKGSHKKNLAHSDNHCPDKDSKKSCCHCDATSD</sequence>
<evidence type="ECO:0000259" key="2">
    <source>
        <dbReference type="SMART" id="SM00834"/>
    </source>
</evidence>
<feature type="region of interest" description="Disordered" evidence="1">
    <location>
        <begin position="75"/>
        <end position="102"/>
    </location>
</feature>